<proteinExistence type="inferred from homology"/>
<dbReference type="PANTHER" id="PTHR30269">
    <property type="entry name" value="TRANSMEMBRANE PROTEIN YFCA"/>
    <property type="match status" value="1"/>
</dbReference>
<reference evidence="9 10" key="1">
    <citation type="journal article" date="2013" name="ISME J.">
        <title>Comparative genomics of pathogenic lineages of Vibrio nigripulchritudo identifies virulence-associated traits.</title>
        <authorList>
            <person name="Goudenege D."/>
            <person name="Labreuche Y."/>
            <person name="Krin E."/>
            <person name="Ansquer D."/>
            <person name="Mangenot S."/>
            <person name="Calteau A."/>
            <person name="Medigue C."/>
            <person name="Mazel D."/>
            <person name="Polz M.F."/>
            <person name="Le Roux F."/>
        </authorList>
    </citation>
    <scope>NUCLEOTIDE SEQUENCE [LARGE SCALE GENOMIC DNA]</scope>
    <source>
        <strain evidence="9 10">SOn1</strain>
    </source>
</reference>
<evidence type="ECO:0000256" key="1">
    <source>
        <dbReference type="ARBA" id="ARBA00004651"/>
    </source>
</evidence>
<gene>
    <name evidence="9" type="ORF">VIBNISOn1_410099</name>
</gene>
<dbReference type="RefSeq" id="WP_022612591.1">
    <property type="nucleotide sequence ID" value="NZ_LK391965.1"/>
</dbReference>
<evidence type="ECO:0000313" key="10">
    <source>
        <dbReference type="Proteomes" id="UP000018211"/>
    </source>
</evidence>
<evidence type="ECO:0000313" key="9">
    <source>
        <dbReference type="EMBL" id="CCO47946.1"/>
    </source>
</evidence>
<comment type="caution">
    <text evidence="9">The sequence shown here is derived from an EMBL/GenBank/DDBJ whole genome shotgun (WGS) entry which is preliminary data.</text>
</comment>
<dbReference type="GO" id="GO:0005886">
    <property type="term" value="C:plasma membrane"/>
    <property type="evidence" value="ECO:0007669"/>
    <property type="project" value="UniProtKB-SubCell"/>
</dbReference>
<dbReference type="InterPro" id="IPR002781">
    <property type="entry name" value="TM_pro_TauE-like"/>
</dbReference>
<evidence type="ECO:0000256" key="6">
    <source>
        <dbReference type="ARBA" id="ARBA00022989"/>
    </source>
</evidence>
<feature type="transmembrane region" description="Helical" evidence="8">
    <location>
        <begin position="69"/>
        <end position="89"/>
    </location>
</feature>
<dbReference type="EMBL" id="CAOF01000133">
    <property type="protein sequence ID" value="CCO47946.1"/>
    <property type="molecule type" value="Genomic_DNA"/>
</dbReference>
<evidence type="ECO:0000256" key="8">
    <source>
        <dbReference type="RuleBase" id="RU363041"/>
    </source>
</evidence>
<dbReference type="Pfam" id="PF01925">
    <property type="entry name" value="TauE"/>
    <property type="match status" value="1"/>
</dbReference>
<dbReference type="AlphaFoldDB" id="A0AAV2VTI9"/>
<feature type="transmembrane region" description="Helical" evidence="8">
    <location>
        <begin position="28"/>
        <end position="48"/>
    </location>
</feature>
<evidence type="ECO:0000256" key="2">
    <source>
        <dbReference type="ARBA" id="ARBA00009142"/>
    </source>
</evidence>
<feature type="transmembrane region" description="Helical" evidence="8">
    <location>
        <begin position="122"/>
        <end position="145"/>
    </location>
</feature>
<name>A0AAV2VTI9_9VIBR</name>
<protein>
    <recommendedName>
        <fullName evidence="8">Probable membrane transporter protein</fullName>
    </recommendedName>
</protein>
<evidence type="ECO:0000256" key="4">
    <source>
        <dbReference type="ARBA" id="ARBA00022475"/>
    </source>
</evidence>
<organism evidence="9 10">
    <name type="scientific">Vibrio nigripulchritudo SOn1</name>
    <dbReference type="NCBI Taxonomy" id="1238450"/>
    <lineage>
        <taxon>Bacteria</taxon>
        <taxon>Pseudomonadati</taxon>
        <taxon>Pseudomonadota</taxon>
        <taxon>Gammaproteobacteria</taxon>
        <taxon>Vibrionales</taxon>
        <taxon>Vibrionaceae</taxon>
        <taxon>Vibrio</taxon>
    </lineage>
</organism>
<feature type="transmembrane region" description="Helical" evidence="8">
    <location>
        <begin position="95"/>
        <end position="110"/>
    </location>
</feature>
<dbReference type="Proteomes" id="UP000018211">
    <property type="component" value="Unassembled WGS sequence"/>
</dbReference>
<keyword evidence="7 8" id="KW-0472">Membrane</keyword>
<dbReference type="PANTHER" id="PTHR30269:SF37">
    <property type="entry name" value="MEMBRANE TRANSPORTER PROTEIN"/>
    <property type="match status" value="1"/>
</dbReference>
<keyword evidence="3" id="KW-0813">Transport</keyword>
<sequence>METTYILGIASFFTSAVAGVFGFGGGLLLISILPAFLAPHLIIPIHGVTQLASNVSRMYFSWSSVRWDFLPKFIAGTLLGVIVFGFLIVSMPTEYIPLAIGIYILLNIWSKRFSTFIGQYESYYIIGFLQSGLGLVVGATGPLALSVLTKDLEDKNQIIATSALFMTISHLSKIAVFGVIGFSLTGNLALLTVMVISSVFGSFIGTQLRRTANNEKWIYAIKALLTIMAIKMIATVLM</sequence>
<dbReference type="InterPro" id="IPR052017">
    <property type="entry name" value="TSUP"/>
</dbReference>
<comment type="similarity">
    <text evidence="2 8">Belongs to the 4-toluene sulfonate uptake permease (TSUP) (TC 2.A.102) family.</text>
</comment>
<comment type="subcellular location">
    <subcellularLocation>
        <location evidence="1 8">Cell membrane</location>
        <topology evidence="1 8">Multi-pass membrane protein</topology>
    </subcellularLocation>
</comment>
<evidence type="ECO:0000256" key="5">
    <source>
        <dbReference type="ARBA" id="ARBA00022692"/>
    </source>
</evidence>
<evidence type="ECO:0000256" key="3">
    <source>
        <dbReference type="ARBA" id="ARBA00022448"/>
    </source>
</evidence>
<keyword evidence="6 8" id="KW-1133">Transmembrane helix</keyword>
<accession>A0AAV2VTI9</accession>
<evidence type="ECO:0000256" key="7">
    <source>
        <dbReference type="ARBA" id="ARBA00023136"/>
    </source>
</evidence>
<keyword evidence="5 8" id="KW-0812">Transmembrane</keyword>
<keyword evidence="4 8" id="KW-1003">Cell membrane</keyword>
<feature type="transmembrane region" description="Helical" evidence="8">
    <location>
        <begin position="217"/>
        <end position="237"/>
    </location>
</feature>